<feature type="compositionally biased region" description="Basic and acidic residues" evidence="1">
    <location>
        <begin position="10"/>
        <end position="34"/>
    </location>
</feature>
<dbReference type="PROSITE" id="PS50017">
    <property type="entry name" value="DEATH_DOMAIN"/>
    <property type="match status" value="1"/>
</dbReference>
<dbReference type="InterPro" id="IPR011992">
    <property type="entry name" value="EF-hand-dom_pair"/>
</dbReference>
<comment type="caution">
    <text evidence="4">The sequence shown here is derived from an EMBL/GenBank/DDBJ whole genome shotgun (WGS) entry which is preliminary data.</text>
</comment>
<evidence type="ECO:0000259" key="3">
    <source>
        <dbReference type="PROSITE" id="PS50222"/>
    </source>
</evidence>
<dbReference type="InterPro" id="IPR000488">
    <property type="entry name" value="Death_dom"/>
</dbReference>
<sequence>MSNEGVINKADGEQKTSSHRTEGKNSNDDDFMDKFNQEMSSRMEDIAGNLRQSFESQLDNLQSKLAERSQGDMGVRQTTVLKVNKIFREVGQELDSDWEKVFEYLMQPFGQKVYDEAVFRLRRTSEVTRPYKALIEWKEAAGKDHFHIVNLSNALKSCRPELAVLVDNILNCDDNEDLFKLTRSISKKKTMEGRREPSKQLTNQIDNRIVLKLSKLIAADWRKVGECLGLDNELLDDLSITSSSQPEPHQKAFQMLTDWRLENGEKATKDKLVTCLKKGNFSKLAKELDGIKSSTKIGPDGEKIKKLTKAEKEEIKLRSEADKLRRSGEEYRNLLSRLEKWIEKEKESIFQCLRNIDTEECGMVSSQEFKSAMFDLNCPANKVETHLFAMLLDEDCSGNLKYNQLENGLSFCRNLEEFFPEDVVRPSLVLSKKKSTRWDGDWLKRDYVRYARVHFKHATFSEKRDHHTHFIQLVHSHATVSYLLQLVKERIALESNRLALFTDDSLTIEAQLPPASTLEECGISGGSYDKPQDVLLYYDYVVEFTGCPILNSDHYFA</sequence>
<dbReference type="SUPFAM" id="SSF47473">
    <property type="entry name" value="EF-hand"/>
    <property type="match status" value="1"/>
</dbReference>
<dbReference type="InterPro" id="IPR011029">
    <property type="entry name" value="DEATH-like_dom_sf"/>
</dbReference>
<feature type="region of interest" description="Disordered" evidence="1">
    <location>
        <begin position="1"/>
        <end position="34"/>
    </location>
</feature>
<gene>
    <name evidence="4" type="ORF">DGYR_LOCUS5999</name>
</gene>
<evidence type="ECO:0000313" key="5">
    <source>
        <dbReference type="Proteomes" id="UP000549394"/>
    </source>
</evidence>
<dbReference type="AlphaFoldDB" id="A0A7I8VMN5"/>
<evidence type="ECO:0000259" key="2">
    <source>
        <dbReference type="PROSITE" id="PS50017"/>
    </source>
</evidence>
<evidence type="ECO:0000313" key="4">
    <source>
        <dbReference type="EMBL" id="CAD5117476.1"/>
    </source>
</evidence>
<organism evidence="4 5">
    <name type="scientific">Dimorphilus gyrociliatus</name>
    <dbReference type="NCBI Taxonomy" id="2664684"/>
    <lineage>
        <taxon>Eukaryota</taxon>
        <taxon>Metazoa</taxon>
        <taxon>Spiralia</taxon>
        <taxon>Lophotrochozoa</taxon>
        <taxon>Annelida</taxon>
        <taxon>Polychaeta</taxon>
        <taxon>Polychaeta incertae sedis</taxon>
        <taxon>Dinophilidae</taxon>
        <taxon>Dimorphilus</taxon>
    </lineage>
</organism>
<feature type="domain" description="Death" evidence="2">
    <location>
        <begin position="206"/>
        <end position="292"/>
    </location>
</feature>
<accession>A0A7I8VMN5</accession>
<dbReference type="Proteomes" id="UP000549394">
    <property type="component" value="Unassembled WGS sequence"/>
</dbReference>
<dbReference type="SUPFAM" id="SSF47986">
    <property type="entry name" value="DEATH domain"/>
    <property type="match status" value="1"/>
</dbReference>
<dbReference type="Gene3D" id="1.10.533.10">
    <property type="entry name" value="Death Domain, Fas"/>
    <property type="match status" value="1"/>
</dbReference>
<dbReference type="Pfam" id="PF00531">
    <property type="entry name" value="Death"/>
    <property type="match status" value="1"/>
</dbReference>
<dbReference type="Gene3D" id="1.10.238.10">
    <property type="entry name" value="EF-hand"/>
    <property type="match status" value="1"/>
</dbReference>
<dbReference type="GO" id="GO:0007165">
    <property type="term" value="P:signal transduction"/>
    <property type="evidence" value="ECO:0007669"/>
    <property type="project" value="InterPro"/>
</dbReference>
<dbReference type="InterPro" id="IPR002048">
    <property type="entry name" value="EF_hand_dom"/>
</dbReference>
<name>A0A7I8VMN5_9ANNE</name>
<evidence type="ECO:0000256" key="1">
    <source>
        <dbReference type="SAM" id="MobiDB-lite"/>
    </source>
</evidence>
<protein>
    <submittedName>
        <fullName evidence="4">DgyrCDS6243</fullName>
    </submittedName>
</protein>
<feature type="domain" description="EF-hand" evidence="3">
    <location>
        <begin position="344"/>
        <end position="379"/>
    </location>
</feature>
<dbReference type="GO" id="GO:0005509">
    <property type="term" value="F:calcium ion binding"/>
    <property type="evidence" value="ECO:0007669"/>
    <property type="project" value="InterPro"/>
</dbReference>
<keyword evidence="5" id="KW-1185">Reference proteome</keyword>
<dbReference type="PROSITE" id="PS50222">
    <property type="entry name" value="EF_HAND_2"/>
    <property type="match status" value="1"/>
</dbReference>
<reference evidence="4 5" key="1">
    <citation type="submission" date="2020-08" db="EMBL/GenBank/DDBJ databases">
        <authorList>
            <person name="Hejnol A."/>
        </authorList>
    </citation>
    <scope>NUCLEOTIDE SEQUENCE [LARGE SCALE GENOMIC DNA]</scope>
</reference>
<proteinExistence type="predicted"/>
<dbReference type="OrthoDB" id="418595at2759"/>
<dbReference type="EMBL" id="CAJFCJ010000007">
    <property type="protein sequence ID" value="CAD5117476.1"/>
    <property type="molecule type" value="Genomic_DNA"/>
</dbReference>
<dbReference type="CDD" id="cd01670">
    <property type="entry name" value="Death"/>
    <property type="match status" value="1"/>
</dbReference>